<proteinExistence type="predicted"/>
<dbReference type="Gene3D" id="3.30.420.10">
    <property type="entry name" value="Ribonuclease H-like superfamily/Ribonuclease H"/>
    <property type="match status" value="1"/>
</dbReference>
<dbReference type="InterPro" id="IPR025948">
    <property type="entry name" value="HTH-like_dom"/>
</dbReference>
<dbReference type="Proteomes" id="UP000006797">
    <property type="component" value="Chromosome"/>
</dbReference>
<evidence type="ECO:0000313" key="2">
    <source>
        <dbReference type="EMBL" id="CBY87042.1"/>
    </source>
</evidence>
<protein>
    <submittedName>
        <fullName evidence="2">Transposase</fullName>
    </submittedName>
</protein>
<sequence>MARSVFFYHLKTKNDKNSALSQEIATIYHDNHGNYGYRRVTFKLRETIKINHKKVQRIMQCLGLKGKCKTQQYRSYQGEVGHIADNLLQRDFTATQPNEKWATDITEFKCAEGKLYLSPIKDLFNNEIIAYDLSRSPNFEQITRMMKQAVARLEGAKPILHSDQGWQYQMIGYQNILRENGIQQSMSRKGNCLDNSAMESFFGRLKTECYYGKRFETFEQLEKTIHEYIHYYNHERIQGKLKGLSPVNYRTQSLN</sequence>
<organism evidence="2 3">
    <name type="scientific">Haemophilus influenzae F3047</name>
    <dbReference type="NCBI Taxonomy" id="935897"/>
    <lineage>
        <taxon>Bacteria</taxon>
        <taxon>Pseudomonadati</taxon>
        <taxon>Pseudomonadota</taxon>
        <taxon>Gammaproteobacteria</taxon>
        <taxon>Pasteurellales</taxon>
        <taxon>Pasteurellaceae</taxon>
        <taxon>Haemophilus</taxon>
    </lineage>
</organism>
<dbReference type="InterPro" id="IPR001584">
    <property type="entry name" value="Integrase_cat-core"/>
</dbReference>
<dbReference type="InterPro" id="IPR012337">
    <property type="entry name" value="RNaseH-like_sf"/>
</dbReference>
<gene>
    <name evidence="2" type="ORF">HICON_18100</name>
</gene>
<dbReference type="InterPro" id="IPR050900">
    <property type="entry name" value="Transposase_IS3/IS150/IS904"/>
</dbReference>
<dbReference type="KEGG" id="hil:HICON_18100"/>
<dbReference type="PROSITE" id="PS50994">
    <property type="entry name" value="INTEGRASE"/>
    <property type="match status" value="1"/>
</dbReference>
<dbReference type="GO" id="GO:0003676">
    <property type="term" value="F:nucleic acid binding"/>
    <property type="evidence" value="ECO:0007669"/>
    <property type="project" value="InterPro"/>
</dbReference>
<name>A0AAV2U4U6_HAEIF</name>
<dbReference type="AlphaFoldDB" id="A0AAV2U4U6"/>
<dbReference type="InterPro" id="IPR048020">
    <property type="entry name" value="Transpos_IS3"/>
</dbReference>
<dbReference type="Pfam" id="PF13333">
    <property type="entry name" value="rve_2"/>
    <property type="match status" value="1"/>
</dbReference>
<dbReference type="PANTHER" id="PTHR46889">
    <property type="entry name" value="TRANSPOSASE INSF FOR INSERTION SEQUENCE IS3B-RELATED"/>
    <property type="match status" value="1"/>
</dbReference>
<dbReference type="InterPro" id="IPR036397">
    <property type="entry name" value="RNaseH_sf"/>
</dbReference>
<dbReference type="Pfam" id="PF00665">
    <property type="entry name" value="rve"/>
    <property type="match status" value="1"/>
</dbReference>
<dbReference type="PANTHER" id="PTHR46889:SF5">
    <property type="entry name" value="INTEGRASE PROTEIN"/>
    <property type="match status" value="1"/>
</dbReference>
<dbReference type="EMBL" id="FQ670204">
    <property type="protein sequence ID" value="CBY87042.1"/>
    <property type="molecule type" value="Genomic_DNA"/>
</dbReference>
<feature type="domain" description="Integrase catalytic" evidence="1">
    <location>
        <begin position="93"/>
        <end position="254"/>
    </location>
</feature>
<dbReference type="Pfam" id="PF13276">
    <property type="entry name" value="HTH_21"/>
    <property type="match status" value="1"/>
</dbReference>
<reference evidence="2 3" key="1">
    <citation type="journal article" date="2012" name="Emerg. Infect. Dis.">
        <title>Lineage-specific Virulence Determinants of Haemophilus influenzae Biogroup aegyptius.</title>
        <authorList>
            <person name="Strouts F.R."/>
            <person name="Power P."/>
            <person name="Croucher N.J."/>
            <person name="Corton N."/>
            <person name="van Tonder A."/>
            <person name="Quail M.A."/>
            <person name="Langford P.R."/>
            <person name="Hudson M.J."/>
            <person name="Parkhill J."/>
            <person name="Kroll J.S."/>
            <person name="Bentley S.D."/>
        </authorList>
    </citation>
    <scope>NUCLEOTIDE SEQUENCE [LARGE SCALE GENOMIC DNA]</scope>
    <source>
        <strain evidence="2 3">F3047</strain>
    </source>
</reference>
<evidence type="ECO:0000313" key="3">
    <source>
        <dbReference type="Proteomes" id="UP000006797"/>
    </source>
</evidence>
<evidence type="ECO:0000259" key="1">
    <source>
        <dbReference type="PROSITE" id="PS50994"/>
    </source>
</evidence>
<dbReference type="GO" id="GO:0015074">
    <property type="term" value="P:DNA integration"/>
    <property type="evidence" value="ECO:0007669"/>
    <property type="project" value="InterPro"/>
</dbReference>
<dbReference type="SUPFAM" id="SSF53098">
    <property type="entry name" value="Ribonuclease H-like"/>
    <property type="match status" value="1"/>
</dbReference>
<accession>A0AAV2U4U6</accession>
<dbReference type="NCBIfam" id="NF033516">
    <property type="entry name" value="transpos_IS3"/>
    <property type="match status" value="1"/>
</dbReference>